<gene>
    <name evidence="1" type="ORF">HH216_23380</name>
</gene>
<sequence length="133" mass="14311">MASLLCPSSTARPGAALFGVQTATGQIEYLDEPVIIDQTFVDKARQGRAPEERFRFASNCAKSGCGHWDSGQAGCSLVGKIVDAMNRKADDTLVACAIRTNCRWYHQEGARACASCDEVVRNVRTQETLALAG</sequence>
<dbReference type="AlphaFoldDB" id="A0A7L5DRJ0"/>
<protein>
    <recommendedName>
        <fullName evidence="3">Nitrogen fixation protein</fullName>
    </recommendedName>
</protein>
<dbReference type="EMBL" id="CP051677">
    <property type="protein sequence ID" value="QJD81036.1"/>
    <property type="molecule type" value="Genomic_DNA"/>
</dbReference>
<name>A0A7L5DRJ0_9BACT</name>
<accession>A0A7L5DRJ0</accession>
<dbReference type="KEGG" id="srho:HH216_23380"/>
<dbReference type="RefSeq" id="WP_169553055.1">
    <property type="nucleotide sequence ID" value="NZ_CP051677.1"/>
</dbReference>
<dbReference type="Proteomes" id="UP000501128">
    <property type="component" value="Chromosome"/>
</dbReference>
<proteinExistence type="predicted"/>
<reference evidence="1 2" key="1">
    <citation type="submission" date="2020-04" db="EMBL/GenBank/DDBJ databases">
        <title>Genome sequencing of novel species.</title>
        <authorList>
            <person name="Heo J."/>
            <person name="Kim S.-J."/>
            <person name="Kim J.-S."/>
            <person name="Hong S.-B."/>
            <person name="Kwon S.-W."/>
        </authorList>
    </citation>
    <scope>NUCLEOTIDE SEQUENCE [LARGE SCALE GENOMIC DNA]</scope>
    <source>
        <strain evidence="1 2">CJU-R4</strain>
    </source>
</reference>
<keyword evidence="2" id="KW-1185">Reference proteome</keyword>
<evidence type="ECO:0008006" key="3">
    <source>
        <dbReference type="Google" id="ProtNLM"/>
    </source>
</evidence>
<evidence type="ECO:0000313" key="1">
    <source>
        <dbReference type="EMBL" id="QJD81036.1"/>
    </source>
</evidence>
<organism evidence="1 2">
    <name type="scientific">Spirosoma rhododendri</name>
    <dbReference type="NCBI Taxonomy" id="2728024"/>
    <lineage>
        <taxon>Bacteria</taxon>
        <taxon>Pseudomonadati</taxon>
        <taxon>Bacteroidota</taxon>
        <taxon>Cytophagia</taxon>
        <taxon>Cytophagales</taxon>
        <taxon>Cytophagaceae</taxon>
        <taxon>Spirosoma</taxon>
    </lineage>
</organism>
<evidence type="ECO:0000313" key="2">
    <source>
        <dbReference type="Proteomes" id="UP000501128"/>
    </source>
</evidence>